<feature type="region of interest" description="Disordered" evidence="1">
    <location>
        <begin position="1"/>
        <end position="44"/>
    </location>
</feature>
<feature type="transmembrane region" description="Helical" evidence="2">
    <location>
        <begin position="49"/>
        <end position="79"/>
    </location>
</feature>
<feature type="domain" description="PDZ" evidence="3">
    <location>
        <begin position="144"/>
        <end position="216"/>
    </location>
</feature>
<dbReference type="InterPro" id="IPR001478">
    <property type="entry name" value="PDZ"/>
</dbReference>
<keyword evidence="2" id="KW-0812">Transmembrane</keyword>
<feature type="compositionally biased region" description="Basic residues" evidence="1">
    <location>
        <begin position="34"/>
        <end position="44"/>
    </location>
</feature>
<dbReference type="AlphaFoldDB" id="A0A7H1B4A4"/>
<dbReference type="InterPro" id="IPR036034">
    <property type="entry name" value="PDZ_sf"/>
</dbReference>
<keyword evidence="2" id="KW-1133">Transmembrane helix</keyword>
<keyword evidence="5" id="KW-1185">Reference proteome</keyword>
<evidence type="ECO:0000256" key="2">
    <source>
        <dbReference type="SAM" id="Phobius"/>
    </source>
</evidence>
<feature type="region of interest" description="Disordered" evidence="1">
    <location>
        <begin position="88"/>
        <end position="141"/>
    </location>
</feature>
<dbReference type="SUPFAM" id="SSF50156">
    <property type="entry name" value="PDZ domain-like"/>
    <property type="match status" value="1"/>
</dbReference>
<name>A0A7H1B4A4_9ACTN</name>
<evidence type="ECO:0000313" key="5">
    <source>
        <dbReference type="Proteomes" id="UP000516428"/>
    </source>
</evidence>
<dbReference type="Pfam" id="PF13180">
    <property type="entry name" value="PDZ_2"/>
    <property type="match status" value="1"/>
</dbReference>
<evidence type="ECO:0000313" key="4">
    <source>
        <dbReference type="EMBL" id="QNS03559.1"/>
    </source>
</evidence>
<dbReference type="Proteomes" id="UP000516428">
    <property type="component" value="Chromosome"/>
</dbReference>
<reference evidence="4 5" key="1">
    <citation type="submission" date="2020-09" db="EMBL/GenBank/DDBJ databases">
        <title>A novel species.</title>
        <authorList>
            <person name="Gao J."/>
        </authorList>
    </citation>
    <scope>NUCLEOTIDE SEQUENCE [LARGE SCALE GENOMIC DNA]</scope>
    <source>
        <strain evidence="4 5">CRXT-Y-14</strain>
    </source>
</reference>
<sequence>MEQTALRPKSLPGSGPAGGSGGREDTSGTDREPRPRRRPHAARRRGRRLVTWLTGLCCAVVLVLAGIGLGTVGTGVIALSRMAEMREAQQAAPPGTGGTAGTPGAPGASGPASARQSGPAGSAGAAASPARSAAPGPDRAPARAGLGLEVVDAPGGPGALVVAVHVPGPGYTAGLVRGDVLLRLGADEIGSASDLAARVAEARPGRELRVKVRHGDGGRQDLTVVPGVVT</sequence>
<accession>A0A7H1B4A4</accession>
<organism evidence="4 5">
    <name type="scientific">Streptomyces xanthii</name>
    <dbReference type="NCBI Taxonomy" id="2768069"/>
    <lineage>
        <taxon>Bacteria</taxon>
        <taxon>Bacillati</taxon>
        <taxon>Actinomycetota</taxon>
        <taxon>Actinomycetes</taxon>
        <taxon>Kitasatosporales</taxon>
        <taxon>Streptomycetaceae</taxon>
        <taxon>Streptomyces</taxon>
    </lineage>
</organism>
<keyword evidence="2" id="KW-0472">Membrane</keyword>
<dbReference type="RefSeq" id="WP_188336313.1">
    <property type="nucleotide sequence ID" value="NZ_CP061281.1"/>
</dbReference>
<feature type="compositionally biased region" description="Low complexity" evidence="1">
    <location>
        <begin position="102"/>
        <end position="141"/>
    </location>
</feature>
<gene>
    <name evidence="4" type="ORF">IAG42_07895</name>
</gene>
<dbReference type="EMBL" id="CP061281">
    <property type="protein sequence ID" value="QNS03559.1"/>
    <property type="molecule type" value="Genomic_DNA"/>
</dbReference>
<feature type="compositionally biased region" description="Basic and acidic residues" evidence="1">
    <location>
        <begin position="22"/>
        <end position="33"/>
    </location>
</feature>
<dbReference type="Gene3D" id="2.30.42.10">
    <property type="match status" value="1"/>
</dbReference>
<evidence type="ECO:0000256" key="1">
    <source>
        <dbReference type="SAM" id="MobiDB-lite"/>
    </source>
</evidence>
<evidence type="ECO:0000259" key="3">
    <source>
        <dbReference type="SMART" id="SM00228"/>
    </source>
</evidence>
<dbReference type="SMART" id="SM00228">
    <property type="entry name" value="PDZ"/>
    <property type="match status" value="1"/>
</dbReference>
<proteinExistence type="predicted"/>
<dbReference type="KEGG" id="sxn:IAG42_07895"/>
<protein>
    <submittedName>
        <fullName evidence="4">PDZ domain-containing protein</fullName>
    </submittedName>
</protein>